<feature type="region of interest" description="Disordered" evidence="1">
    <location>
        <begin position="29"/>
        <end position="49"/>
    </location>
</feature>
<evidence type="ECO:0000256" key="1">
    <source>
        <dbReference type="SAM" id="MobiDB-lite"/>
    </source>
</evidence>
<keyword evidence="5" id="KW-1185">Reference proteome</keyword>
<dbReference type="PANTHER" id="PTHR36933">
    <property type="entry name" value="SLL0788 PROTEIN"/>
    <property type="match status" value="1"/>
</dbReference>
<evidence type="ECO:0000259" key="3">
    <source>
        <dbReference type="Pfam" id="PF03713"/>
    </source>
</evidence>
<dbReference type="InterPro" id="IPR012347">
    <property type="entry name" value="Ferritin-like"/>
</dbReference>
<evidence type="ECO:0000313" key="4">
    <source>
        <dbReference type="EMBL" id="RUM97384.1"/>
    </source>
</evidence>
<dbReference type="Gene3D" id="1.20.1260.10">
    <property type="match status" value="1"/>
</dbReference>
<protein>
    <submittedName>
        <fullName evidence="4">DUF305 domain-containing protein</fullName>
    </submittedName>
</protein>
<dbReference type="Proteomes" id="UP000281647">
    <property type="component" value="Unassembled WGS sequence"/>
</dbReference>
<dbReference type="InterPro" id="IPR005183">
    <property type="entry name" value="DUF305_CopM-like"/>
</dbReference>
<feature type="signal peptide" evidence="2">
    <location>
        <begin position="1"/>
        <end position="26"/>
    </location>
</feature>
<feature type="chain" id="PRO_5019474645" evidence="2">
    <location>
        <begin position="27"/>
        <end position="128"/>
    </location>
</feature>
<accession>A0A432V5E9</accession>
<dbReference type="RefSeq" id="WP_128626976.1">
    <property type="nucleotide sequence ID" value="NZ_RKST01000011.1"/>
</dbReference>
<reference evidence="4 5" key="1">
    <citation type="submission" date="2018-11" db="EMBL/GenBank/DDBJ databases">
        <title>Pseudaminobacter arsenicus sp. nov., an arsenic-resistant bacterium isolated from arsenic-rich aquifers.</title>
        <authorList>
            <person name="Mu Y."/>
        </authorList>
    </citation>
    <scope>NUCLEOTIDE SEQUENCE [LARGE SCALE GENOMIC DNA]</scope>
    <source>
        <strain evidence="4 5">CB3</strain>
    </source>
</reference>
<organism evidence="4 5">
    <name type="scientific">Borborobacter arsenicus</name>
    <dbReference type="NCBI Taxonomy" id="1851146"/>
    <lineage>
        <taxon>Bacteria</taxon>
        <taxon>Pseudomonadati</taxon>
        <taxon>Pseudomonadota</taxon>
        <taxon>Alphaproteobacteria</taxon>
        <taxon>Hyphomicrobiales</taxon>
        <taxon>Phyllobacteriaceae</taxon>
        <taxon>Borborobacter</taxon>
    </lineage>
</organism>
<evidence type="ECO:0000256" key="2">
    <source>
        <dbReference type="SAM" id="SignalP"/>
    </source>
</evidence>
<dbReference type="Pfam" id="PF03713">
    <property type="entry name" value="DUF305"/>
    <property type="match status" value="1"/>
</dbReference>
<name>A0A432V5E9_9HYPH</name>
<keyword evidence="2" id="KW-0732">Signal</keyword>
<comment type="caution">
    <text evidence="4">The sequence shown here is derived from an EMBL/GenBank/DDBJ whole genome shotgun (WGS) entry which is preliminary data.</text>
</comment>
<gene>
    <name evidence="4" type="ORF">EET67_12030</name>
</gene>
<dbReference type="OrthoDB" id="517560at2"/>
<proteinExistence type="predicted"/>
<evidence type="ECO:0000313" key="5">
    <source>
        <dbReference type="Proteomes" id="UP000281647"/>
    </source>
</evidence>
<sequence>MTLTRRLVTLSAVVMLGASAAGLALAQSDHSGHDMGSMSTSDGASSPAAKGYIEAMDKMHEAMGKMDYSGDPDIDFARGMIPHHQAAIDMAKVQLEHGKDPEIRKLSEAAQEREIKQLEDWLAAHPAK</sequence>
<dbReference type="AlphaFoldDB" id="A0A432V5E9"/>
<feature type="domain" description="DUF305" evidence="3">
    <location>
        <begin position="73"/>
        <end position="125"/>
    </location>
</feature>
<dbReference type="EMBL" id="RKST01000011">
    <property type="protein sequence ID" value="RUM97384.1"/>
    <property type="molecule type" value="Genomic_DNA"/>
</dbReference>
<dbReference type="PANTHER" id="PTHR36933:SF1">
    <property type="entry name" value="SLL0788 PROTEIN"/>
    <property type="match status" value="1"/>
</dbReference>